<evidence type="ECO:0000256" key="3">
    <source>
        <dbReference type="ARBA" id="ARBA00022737"/>
    </source>
</evidence>
<organism evidence="6 7">
    <name type="scientific">Gomphillus americanus</name>
    <dbReference type="NCBI Taxonomy" id="1940652"/>
    <lineage>
        <taxon>Eukaryota</taxon>
        <taxon>Fungi</taxon>
        <taxon>Dikarya</taxon>
        <taxon>Ascomycota</taxon>
        <taxon>Pezizomycotina</taxon>
        <taxon>Lecanoromycetes</taxon>
        <taxon>OSLEUM clade</taxon>
        <taxon>Ostropomycetidae</taxon>
        <taxon>Ostropales</taxon>
        <taxon>Graphidaceae</taxon>
        <taxon>Gomphilloideae</taxon>
        <taxon>Gomphillus</taxon>
    </lineage>
</organism>
<keyword evidence="4" id="KW-0539">Nucleus</keyword>
<dbReference type="InterPro" id="IPR001680">
    <property type="entry name" value="WD40_rpt"/>
</dbReference>
<dbReference type="Pfam" id="PF08513">
    <property type="entry name" value="LisH"/>
    <property type="match status" value="1"/>
</dbReference>
<dbReference type="OrthoDB" id="1367865at2759"/>
<dbReference type="GO" id="GO:0006357">
    <property type="term" value="P:regulation of transcription by RNA polymerase II"/>
    <property type="evidence" value="ECO:0007669"/>
    <property type="project" value="TreeGrafter"/>
</dbReference>
<keyword evidence="7" id="KW-1185">Reference proteome</keyword>
<dbReference type="AlphaFoldDB" id="A0A8H3FKT8"/>
<evidence type="ECO:0000256" key="1">
    <source>
        <dbReference type="ARBA" id="ARBA00004123"/>
    </source>
</evidence>
<protein>
    <recommendedName>
        <fullName evidence="8">LisH domain-containing protein</fullName>
    </recommendedName>
</protein>
<evidence type="ECO:0000313" key="7">
    <source>
        <dbReference type="Proteomes" id="UP000664169"/>
    </source>
</evidence>
<comment type="subcellular location">
    <subcellularLocation>
        <location evidence="1">Nucleus</location>
    </subcellularLocation>
</comment>
<dbReference type="PANTHER" id="PTHR22846">
    <property type="entry name" value="WD40 REPEAT PROTEIN"/>
    <property type="match status" value="1"/>
</dbReference>
<dbReference type="PANTHER" id="PTHR22846:SF2">
    <property type="entry name" value="F-BOX-LIKE_WD REPEAT-CONTAINING PROTEIN EBI"/>
    <property type="match status" value="1"/>
</dbReference>
<dbReference type="InterPro" id="IPR006594">
    <property type="entry name" value="LisH"/>
</dbReference>
<dbReference type="Proteomes" id="UP000664169">
    <property type="component" value="Unassembled WGS sequence"/>
</dbReference>
<evidence type="ECO:0000256" key="5">
    <source>
        <dbReference type="SAM" id="MobiDB-lite"/>
    </source>
</evidence>
<dbReference type="InterPro" id="IPR045183">
    <property type="entry name" value="Ebi-like"/>
</dbReference>
<dbReference type="Gene3D" id="1.20.960.30">
    <property type="match status" value="1"/>
</dbReference>
<keyword evidence="2" id="KW-0853">WD repeat</keyword>
<sequence>MNYEKLTSDKVNYLIWRYLQEAGFGQAAKRLERDWGIQHHPDDLPFAKYIGPRGLITLIQYGLKLHRIQALERPSQQRFFGPDHSSNVTDALPGRTRSTSPSRRIDTSLSTPLSGLKSRGRKPNGAITNASGKPKGTTSASESMDMDQSIGVANDAAVIAKSENHMDIDDEGSDNKVAGETLSSVSSPARNGEQSSTNGIEIRSQRPNQEQKLVPSPVPTPTLIHRTSTGTQLDDIIELAPKTTILNTTSIKNTALSHVSLSPSQQTSSNSLLAVGGNQLGQIWEIIKGEFSIGDRETNGQATPVSATQELKTIDLAIEPGSSLTSLAWSSDGDRLAYSTYSDLTTGNQHSVIRIRLPVGDKAGDVYGPVGEAVTSLVWNNTGRYIAGLSSSSVLVFDTKTGNPLRPLDTGHTLYDIAWLDKETLVVCGNSYIALVAINGTSININTKFSDLAELTEWTKLRYSTSTNSIAVASEASGQIAIIESTGKTHLETAHASGLSDMVDCPTSIKDTGPRILATSSVEGHVKIWRFDSHISLVQRLEMGGVSQALTLSFNPSGNLLAVADWDKILFWDTHGGVLPKFKWELRRVNWPTTHINGSTANGINGHDHEISMEEAFELAPILIWESSGHSLIFAYKEKIAIINTPD</sequence>
<dbReference type="Gene3D" id="2.130.10.10">
    <property type="entry name" value="YVTN repeat-like/Quinoprotein amine dehydrogenase"/>
    <property type="match status" value="2"/>
</dbReference>
<comment type="caution">
    <text evidence="6">The sequence shown here is derived from an EMBL/GenBank/DDBJ whole genome shotgun (WGS) entry which is preliminary data.</text>
</comment>
<dbReference type="GO" id="GO:0034967">
    <property type="term" value="C:Set3 complex"/>
    <property type="evidence" value="ECO:0007669"/>
    <property type="project" value="TreeGrafter"/>
</dbReference>
<feature type="region of interest" description="Disordered" evidence="5">
    <location>
        <begin position="76"/>
        <end position="145"/>
    </location>
</feature>
<evidence type="ECO:0000256" key="4">
    <source>
        <dbReference type="ARBA" id="ARBA00023242"/>
    </source>
</evidence>
<feature type="compositionally biased region" description="Polar residues" evidence="5">
    <location>
        <begin position="126"/>
        <end position="142"/>
    </location>
</feature>
<feature type="region of interest" description="Disordered" evidence="5">
    <location>
        <begin position="166"/>
        <end position="222"/>
    </location>
</feature>
<feature type="compositionally biased region" description="Polar residues" evidence="5">
    <location>
        <begin position="181"/>
        <end position="211"/>
    </location>
</feature>
<dbReference type="InterPro" id="IPR015943">
    <property type="entry name" value="WD40/YVTN_repeat-like_dom_sf"/>
</dbReference>
<dbReference type="PROSITE" id="PS50896">
    <property type="entry name" value="LISH"/>
    <property type="match status" value="1"/>
</dbReference>
<evidence type="ECO:0000313" key="6">
    <source>
        <dbReference type="EMBL" id="CAF9925590.1"/>
    </source>
</evidence>
<dbReference type="SUPFAM" id="SSF50960">
    <property type="entry name" value="TolB, C-terminal domain"/>
    <property type="match status" value="1"/>
</dbReference>
<keyword evidence="3" id="KW-0677">Repeat</keyword>
<gene>
    <name evidence="6" type="ORF">GOMPHAMPRED_003938</name>
</gene>
<accession>A0A8H3FKT8</accession>
<dbReference type="GO" id="GO:0003714">
    <property type="term" value="F:transcription corepressor activity"/>
    <property type="evidence" value="ECO:0007669"/>
    <property type="project" value="InterPro"/>
</dbReference>
<dbReference type="EMBL" id="CAJPDQ010000023">
    <property type="protein sequence ID" value="CAF9925590.1"/>
    <property type="molecule type" value="Genomic_DNA"/>
</dbReference>
<dbReference type="SMART" id="SM00320">
    <property type="entry name" value="WD40"/>
    <property type="match status" value="4"/>
</dbReference>
<name>A0A8H3FKT8_9LECA</name>
<feature type="compositionally biased region" description="Polar residues" evidence="5">
    <location>
        <begin position="76"/>
        <end position="89"/>
    </location>
</feature>
<reference evidence="6" key="1">
    <citation type="submission" date="2021-03" db="EMBL/GenBank/DDBJ databases">
        <authorList>
            <person name="Tagirdzhanova G."/>
        </authorList>
    </citation>
    <scope>NUCLEOTIDE SEQUENCE</scope>
</reference>
<proteinExistence type="predicted"/>
<evidence type="ECO:0000256" key="2">
    <source>
        <dbReference type="ARBA" id="ARBA00022574"/>
    </source>
</evidence>
<evidence type="ECO:0008006" key="8">
    <source>
        <dbReference type="Google" id="ProtNLM"/>
    </source>
</evidence>